<sequence>MGLPKHWPRVAGGALNESGQAWVYEVSRRGDAGRSYALKRLKNPARRERFRREVETMARLADHALPVPPIVDQDLAIERPWFVMPWYMEGSLQKFVGPEAEALGVKDGIDLVRDVAAALRALHERGYAHRDVKPSNILLDGRKPLLADFGLCLSIEESVRLTATAEAIGSRLYIAPENESGIADGIDQRPADFYAWAKLAWAILAATNPPAREAQIDRRYRIESVTGVPLLVGLNELFARLLDTDPRARLADWAVVLHELDTISEILSGASDLPAHQDRQDLAEALAVASRLAERRSADARRAEADRTRRLRARVDDIGTMMHRSLDELLHGDLMRLSEASGGELGIDVSSAGSPMSQLIDSGDVDFLQDRKIEPFSLAANSPALVAIAWRSGPGSHLDSHVYLGIYLIVDGDRVSFVRLPVIYGRGEQAIRVRELIPGTIAEDGPYPWELASAEAAALAFTQATAVVGRRLVTRFMEFVDADSDPFDLDHW</sequence>
<dbReference type="SMART" id="SM00220">
    <property type="entry name" value="S_TKc"/>
    <property type="match status" value="1"/>
</dbReference>
<dbReference type="Gene3D" id="1.10.510.10">
    <property type="entry name" value="Transferase(Phosphotransferase) domain 1"/>
    <property type="match status" value="1"/>
</dbReference>
<keyword evidence="4" id="KW-0067">ATP-binding</keyword>
<keyword evidence="2" id="KW-0547">Nucleotide-binding</keyword>
<evidence type="ECO:0000313" key="8">
    <source>
        <dbReference type="Proteomes" id="UP000182977"/>
    </source>
</evidence>
<dbReference type="SUPFAM" id="SSF56112">
    <property type="entry name" value="Protein kinase-like (PK-like)"/>
    <property type="match status" value="1"/>
</dbReference>
<dbReference type="GO" id="GO:0004672">
    <property type="term" value="F:protein kinase activity"/>
    <property type="evidence" value="ECO:0007669"/>
    <property type="project" value="InterPro"/>
</dbReference>
<evidence type="ECO:0000256" key="4">
    <source>
        <dbReference type="ARBA" id="ARBA00022840"/>
    </source>
</evidence>
<keyword evidence="1" id="KW-0808">Transferase</keyword>
<dbReference type="Pfam" id="PF00069">
    <property type="entry name" value="Pkinase"/>
    <property type="match status" value="1"/>
</dbReference>
<evidence type="ECO:0000256" key="2">
    <source>
        <dbReference type="ARBA" id="ARBA00022741"/>
    </source>
</evidence>
<name>A0A1H2H3V6_9ACTN</name>
<dbReference type="GO" id="GO:0005524">
    <property type="term" value="F:ATP binding"/>
    <property type="evidence" value="ECO:0007669"/>
    <property type="project" value="UniProtKB-KW"/>
</dbReference>
<feature type="domain" description="Protein kinase" evidence="6">
    <location>
        <begin position="9"/>
        <end position="261"/>
    </location>
</feature>
<dbReference type="PROSITE" id="PS50011">
    <property type="entry name" value="PROTEIN_KINASE_DOM"/>
    <property type="match status" value="1"/>
</dbReference>
<keyword evidence="8" id="KW-1185">Reference proteome</keyword>
<dbReference type="STRING" id="419479.SAMN04488563_0827"/>
<keyword evidence="3 7" id="KW-0418">Kinase</keyword>
<dbReference type="PANTHER" id="PTHR11042">
    <property type="entry name" value="EUKARYOTIC TRANSLATION INITIATION FACTOR 2-ALPHA KINASE EIF2-ALPHA KINASE -RELATED"/>
    <property type="match status" value="1"/>
</dbReference>
<dbReference type="InterPro" id="IPR000719">
    <property type="entry name" value="Prot_kinase_dom"/>
</dbReference>
<dbReference type="Proteomes" id="UP000182977">
    <property type="component" value="Chromosome I"/>
</dbReference>
<dbReference type="PROSITE" id="PS00108">
    <property type="entry name" value="PROTEIN_KINASE_ST"/>
    <property type="match status" value="1"/>
</dbReference>
<accession>A0A1H2H3V6</accession>
<comment type="similarity">
    <text evidence="5">Belongs to the protein kinase superfamily. Ser/Thr protein kinase family. GCN2 subfamily.</text>
</comment>
<organism evidence="7 8">
    <name type="scientific">Jiangella alkaliphila</name>
    <dbReference type="NCBI Taxonomy" id="419479"/>
    <lineage>
        <taxon>Bacteria</taxon>
        <taxon>Bacillati</taxon>
        <taxon>Actinomycetota</taxon>
        <taxon>Actinomycetes</taxon>
        <taxon>Jiangellales</taxon>
        <taxon>Jiangellaceae</taxon>
        <taxon>Jiangella</taxon>
    </lineage>
</organism>
<protein>
    <submittedName>
        <fullName evidence="7">Protein kinase domain-containing protein</fullName>
    </submittedName>
</protein>
<reference evidence="8" key="1">
    <citation type="submission" date="2016-10" db="EMBL/GenBank/DDBJ databases">
        <authorList>
            <person name="Varghese N."/>
            <person name="Submissions S."/>
        </authorList>
    </citation>
    <scope>NUCLEOTIDE SEQUENCE [LARGE SCALE GENOMIC DNA]</scope>
    <source>
        <strain evidence="8">DSM 45079</strain>
    </source>
</reference>
<dbReference type="AlphaFoldDB" id="A0A1H2H3V6"/>
<dbReference type="InterPro" id="IPR008271">
    <property type="entry name" value="Ser/Thr_kinase_AS"/>
</dbReference>
<dbReference type="InterPro" id="IPR050339">
    <property type="entry name" value="CC_SR_Kinase"/>
</dbReference>
<dbReference type="GO" id="GO:0005737">
    <property type="term" value="C:cytoplasm"/>
    <property type="evidence" value="ECO:0007669"/>
    <property type="project" value="TreeGrafter"/>
</dbReference>
<evidence type="ECO:0000256" key="3">
    <source>
        <dbReference type="ARBA" id="ARBA00022777"/>
    </source>
</evidence>
<evidence type="ECO:0000259" key="6">
    <source>
        <dbReference type="PROSITE" id="PS50011"/>
    </source>
</evidence>
<proteinExistence type="inferred from homology"/>
<dbReference type="PANTHER" id="PTHR11042:SF190">
    <property type="entry name" value="MITOSIS INHIBITOR PROTEIN KINASE MIK1"/>
    <property type="match status" value="1"/>
</dbReference>
<dbReference type="InterPro" id="IPR011009">
    <property type="entry name" value="Kinase-like_dom_sf"/>
</dbReference>
<evidence type="ECO:0000256" key="1">
    <source>
        <dbReference type="ARBA" id="ARBA00022679"/>
    </source>
</evidence>
<dbReference type="EMBL" id="LT629791">
    <property type="protein sequence ID" value="SDU26503.1"/>
    <property type="molecule type" value="Genomic_DNA"/>
</dbReference>
<evidence type="ECO:0000313" key="7">
    <source>
        <dbReference type="EMBL" id="SDU26503.1"/>
    </source>
</evidence>
<evidence type="ECO:0000256" key="5">
    <source>
        <dbReference type="ARBA" id="ARBA00037982"/>
    </source>
</evidence>
<gene>
    <name evidence="7" type="ORF">SAMN04488563_0827</name>
</gene>